<reference evidence="2 3" key="1">
    <citation type="submission" date="2018-06" db="EMBL/GenBank/DDBJ databases">
        <title>Complete genome sequencing of Azospirillum sp. M2T2B2.</title>
        <authorList>
            <person name="Heo J."/>
            <person name="Kim S.-J."/>
            <person name="Kwon S.-W."/>
            <person name="Anandham R."/>
        </authorList>
    </citation>
    <scope>NUCLEOTIDE SEQUENCE [LARGE SCALE GENOMIC DNA]</scope>
    <source>
        <strain evidence="2 3">M2T2B2</strain>
        <plasmid evidence="2 3">unnamed7</plasmid>
    </source>
</reference>
<keyword evidence="3" id="KW-1185">Reference proteome</keyword>
<dbReference type="OrthoDB" id="7358415at2"/>
<sequence length="124" mass="12917">MRTPRIPAVAAAGALTLVLAACGSIAPPPVAPPDPAVLAALDRNASNSCNPSVASVLTGAGIPASDIRGLSYGIYRDELRDRIVRWDAWVYLNDQPGAVVVTLDEDCRPIQLYARGGAKLPGAR</sequence>
<dbReference type="RefSeq" id="WP_111068855.1">
    <property type="nucleotide sequence ID" value="NZ_CP029831.1"/>
</dbReference>
<dbReference type="EMBL" id="CP029831">
    <property type="protein sequence ID" value="AWU96107.1"/>
    <property type="molecule type" value="Genomic_DNA"/>
</dbReference>
<proteinExistence type="predicted"/>
<evidence type="ECO:0000256" key="1">
    <source>
        <dbReference type="SAM" id="SignalP"/>
    </source>
</evidence>
<gene>
    <name evidence="2" type="ORF">DM194_17470</name>
</gene>
<dbReference type="AlphaFoldDB" id="A0A2U9SB91"/>
<keyword evidence="2" id="KW-0614">Plasmid</keyword>
<evidence type="ECO:0008006" key="4">
    <source>
        <dbReference type="Google" id="ProtNLM"/>
    </source>
</evidence>
<evidence type="ECO:0000313" key="3">
    <source>
        <dbReference type="Proteomes" id="UP000249605"/>
    </source>
</evidence>
<name>A0A2U9SB91_9PROT</name>
<feature type="chain" id="PRO_5016058706" description="Lipoprotein" evidence="1">
    <location>
        <begin position="27"/>
        <end position="124"/>
    </location>
</feature>
<evidence type="ECO:0000313" key="2">
    <source>
        <dbReference type="EMBL" id="AWU96107.1"/>
    </source>
</evidence>
<geneLocation type="plasmid" evidence="2 3">
    <name>unnamed7</name>
</geneLocation>
<keyword evidence="1" id="KW-0732">Signal</keyword>
<dbReference type="KEGG" id="azm:DM194_17470"/>
<protein>
    <recommendedName>
        <fullName evidence="4">Lipoprotein</fullName>
    </recommendedName>
</protein>
<organism evidence="2 3">
    <name type="scientific">Azospirillum ramasamyi</name>
    <dbReference type="NCBI Taxonomy" id="682998"/>
    <lineage>
        <taxon>Bacteria</taxon>
        <taxon>Pseudomonadati</taxon>
        <taxon>Pseudomonadota</taxon>
        <taxon>Alphaproteobacteria</taxon>
        <taxon>Rhodospirillales</taxon>
        <taxon>Azospirillaceae</taxon>
        <taxon>Azospirillum</taxon>
    </lineage>
</organism>
<accession>A0A2U9SB91</accession>
<dbReference type="PROSITE" id="PS51257">
    <property type="entry name" value="PROKAR_LIPOPROTEIN"/>
    <property type="match status" value="1"/>
</dbReference>
<dbReference type="Proteomes" id="UP000249605">
    <property type="component" value="Plasmid unnamed7"/>
</dbReference>
<feature type="signal peptide" evidence="1">
    <location>
        <begin position="1"/>
        <end position="26"/>
    </location>
</feature>